<gene>
    <name evidence="2" type="ORF">QBC34DRAFT_390809</name>
</gene>
<reference evidence="2" key="1">
    <citation type="journal article" date="2023" name="Mol. Phylogenet. Evol.">
        <title>Genome-scale phylogeny and comparative genomics of the fungal order Sordariales.</title>
        <authorList>
            <person name="Hensen N."/>
            <person name="Bonometti L."/>
            <person name="Westerberg I."/>
            <person name="Brannstrom I.O."/>
            <person name="Guillou S."/>
            <person name="Cros-Aarteil S."/>
            <person name="Calhoun S."/>
            <person name="Haridas S."/>
            <person name="Kuo A."/>
            <person name="Mondo S."/>
            <person name="Pangilinan J."/>
            <person name="Riley R."/>
            <person name="LaButti K."/>
            <person name="Andreopoulos B."/>
            <person name="Lipzen A."/>
            <person name="Chen C."/>
            <person name="Yan M."/>
            <person name="Daum C."/>
            <person name="Ng V."/>
            <person name="Clum A."/>
            <person name="Steindorff A."/>
            <person name="Ohm R.A."/>
            <person name="Martin F."/>
            <person name="Silar P."/>
            <person name="Natvig D.O."/>
            <person name="Lalanne C."/>
            <person name="Gautier V."/>
            <person name="Ament-Velasquez S.L."/>
            <person name="Kruys A."/>
            <person name="Hutchinson M.I."/>
            <person name="Powell A.J."/>
            <person name="Barry K."/>
            <person name="Miller A.N."/>
            <person name="Grigoriev I.V."/>
            <person name="Debuchy R."/>
            <person name="Gladieux P."/>
            <person name="Hiltunen Thoren M."/>
            <person name="Johannesson H."/>
        </authorList>
    </citation>
    <scope>NUCLEOTIDE SEQUENCE</scope>
    <source>
        <strain evidence="2">PSN243</strain>
    </source>
</reference>
<dbReference type="AlphaFoldDB" id="A0AAV9H8D5"/>
<dbReference type="Proteomes" id="UP001321760">
    <property type="component" value="Unassembled WGS sequence"/>
</dbReference>
<evidence type="ECO:0008006" key="4">
    <source>
        <dbReference type="Google" id="ProtNLM"/>
    </source>
</evidence>
<keyword evidence="3" id="KW-1185">Reference proteome</keyword>
<feature type="non-terminal residue" evidence="2">
    <location>
        <position position="89"/>
    </location>
</feature>
<evidence type="ECO:0000313" key="3">
    <source>
        <dbReference type="Proteomes" id="UP001321760"/>
    </source>
</evidence>
<protein>
    <recommendedName>
        <fullName evidence="4">Secreted protein</fullName>
    </recommendedName>
</protein>
<evidence type="ECO:0000256" key="1">
    <source>
        <dbReference type="SAM" id="Phobius"/>
    </source>
</evidence>
<keyword evidence="1" id="KW-0472">Membrane</keyword>
<accession>A0AAV9H8D5</accession>
<dbReference type="EMBL" id="MU865914">
    <property type="protein sequence ID" value="KAK4455743.1"/>
    <property type="molecule type" value="Genomic_DNA"/>
</dbReference>
<name>A0AAV9H8D5_9PEZI</name>
<proteinExistence type="predicted"/>
<evidence type="ECO:0000313" key="2">
    <source>
        <dbReference type="EMBL" id="KAK4455743.1"/>
    </source>
</evidence>
<keyword evidence="1" id="KW-0812">Transmembrane</keyword>
<comment type="caution">
    <text evidence="2">The sequence shown here is derived from an EMBL/GenBank/DDBJ whole genome shotgun (WGS) entry which is preliminary data.</text>
</comment>
<feature type="transmembrane region" description="Helical" evidence="1">
    <location>
        <begin position="9"/>
        <end position="28"/>
    </location>
</feature>
<organism evidence="2 3">
    <name type="scientific">Podospora aff. communis PSN243</name>
    <dbReference type="NCBI Taxonomy" id="3040156"/>
    <lineage>
        <taxon>Eukaryota</taxon>
        <taxon>Fungi</taxon>
        <taxon>Dikarya</taxon>
        <taxon>Ascomycota</taxon>
        <taxon>Pezizomycotina</taxon>
        <taxon>Sordariomycetes</taxon>
        <taxon>Sordariomycetidae</taxon>
        <taxon>Sordariales</taxon>
        <taxon>Podosporaceae</taxon>
        <taxon>Podospora</taxon>
    </lineage>
</organism>
<reference evidence="2" key="2">
    <citation type="submission" date="2023-05" db="EMBL/GenBank/DDBJ databases">
        <authorList>
            <consortium name="Lawrence Berkeley National Laboratory"/>
            <person name="Steindorff A."/>
            <person name="Hensen N."/>
            <person name="Bonometti L."/>
            <person name="Westerberg I."/>
            <person name="Brannstrom I.O."/>
            <person name="Guillou S."/>
            <person name="Cros-Aarteil S."/>
            <person name="Calhoun S."/>
            <person name="Haridas S."/>
            <person name="Kuo A."/>
            <person name="Mondo S."/>
            <person name="Pangilinan J."/>
            <person name="Riley R."/>
            <person name="Labutti K."/>
            <person name="Andreopoulos B."/>
            <person name="Lipzen A."/>
            <person name="Chen C."/>
            <person name="Yanf M."/>
            <person name="Daum C."/>
            <person name="Ng V."/>
            <person name="Clum A."/>
            <person name="Ohm R."/>
            <person name="Martin F."/>
            <person name="Silar P."/>
            <person name="Natvig D."/>
            <person name="Lalanne C."/>
            <person name="Gautier V."/>
            <person name="Ament-Velasquez S.L."/>
            <person name="Kruys A."/>
            <person name="Hutchinson M.I."/>
            <person name="Powell A.J."/>
            <person name="Barry K."/>
            <person name="Miller A.N."/>
            <person name="Grigoriev I.V."/>
            <person name="Debuchy R."/>
            <person name="Gladieux P."/>
            <person name="Thoren M.H."/>
            <person name="Johannesson H."/>
        </authorList>
    </citation>
    <scope>NUCLEOTIDE SEQUENCE</scope>
    <source>
        <strain evidence="2">PSN243</strain>
    </source>
</reference>
<sequence length="89" mass="10658">MSRGRHRVVLWGIAVTGPTIGVIVRFLFSCLQFHPTQQWPHDAFGSSCLRASCWHSWNERVRCWVRDEDMTFYSRRHHDISETYLHRRS</sequence>
<keyword evidence="1" id="KW-1133">Transmembrane helix</keyword>